<dbReference type="GO" id="GO:0005840">
    <property type="term" value="C:ribosome"/>
    <property type="evidence" value="ECO:0007669"/>
    <property type="project" value="UniProtKB-KW"/>
</dbReference>
<keyword evidence="3 5" id="KW-0689">Ribosomal protein</keyword>
<keyword evidence="5" id="KW-0699">rRNA-binding</keyword>
<name>A0AAE3FSG7_9EURY</name>
<evidence type="ECO:0000256" key="6">
    <source>
        <dbReference type="SAM" id="MobiDB-lite"/>
    </source>
</evidence>
<dbReference type="GO" id="GO:0019843">
    <property type="term" value="F:rRNA binding"/>
    <property type="evidence" value="ECO:0007669"/>
    <property type="project" value="UniProtKB-UniRule"/>
</dbReference>
<proteinExistence type="inferred from homology"/>
<dbReference type="SUPFAM" id="SSF57716">
    <property type="entry name" value="Glucocorticoid receptor-like (DNA-binding domain)"/>
    <property type="match status" value="1"/>
</dbReference>
<evidence type="ECO:0000256" key="2">
    <source>
        <dbReference type="ARBA" id="ARBA00022771"/>
    </source>
</evidence>
<dbReference type="InterPro" id="IPR055345">
    <property type="entry name" value="Ribosomal_eL24-rel_arc"/>
</dbReference>
<dbReference type="RefSeq" id="WP_250596933.1">
    <property type="nucleotide sequence ID" value="NZ_JAKRVY010000005.1"/>
</dbReference>
<dbReference type="InterPro" id="IPR011017">
    <property type="entry name" value="TRASH_dom"/>
</dbReference>
<keyword evidence="4 5" id="KW-0687">Ribonucleoprotein</keyword>
<gene>
    <name evidence="5" type="primary">rpl24e</name>
    <name evidence="8" type="ORF">AArcSt11_10585</name>
</gene>
<evidence type="ECO:0000256" key="4">
    <source>
        <dbReference type="ARBA" id="ARBA00023274"/>
    </source>
</evidence>
<keyword evidence="2" id="KW-0479">Metal-binding</keyword>
<dbReference type="NCBIfam" id="NF034186">
    <property type="entry name" value="PRK14891.1-1"/>
    <property type="match status" value="1"/>
</dbReference>
<evidence type="ECO:0000256" key="1">
    <source>
        <dbReference type="ARBA" id="ARBA00005647"/>
    </source>
</evidence>
<feature type="compositionally biased region" description="Acidic residues" evidence="6">
    <location>
        <begin position="63"/>
        <end position="112"/>
    </location>
</feature>
<comment type="subunit">
    <text evidence="5">Part of the 50S ribosomal subunit. Forms a cluster with proteins L3 and L14.</text>
</comment>
<protein>
    <recommendedName>
        <fullName evidence="5">Large ribosomal subunit protein eL24</fullName>
    </recommendedName>
</protein>
<evidence type="ECO:0000256" key="5">
    <source>
        <dbReference type="HAMAP-Rule" id="MF_00773"/>
    </source>
</evidence>
<sequence>MVQHRTCDYSGKEIEPGTGIMYVRTDGTVLHFADSKCEKNYFLGREPRDLEWTREGGNWADKEDAEEDVEAEEDAEADEAEEVEEDVESDEDAEAEEDVEAEEDAEADEDEQ</sequence>
<evidence type="ECO:0000259" key="7">
    <source>
        <dbReference type="SMART" id="SM00746"/>
    </source>
</evidence>
<comment type="caution">
    <text evidence="8">The sequence shown here is derived from an EMBL/GenBank/DDBJ whole genome shotgun (WGS) entry which is preliminary data.</text>
</comment>
<keyword evidence="2" id="KW-0862">Zinc</keyword>
<dbReference type="SMART" id="SM00746">
    <property type="entry name" value="TRASH"/>
    <property type="match status" value="1"/>
</dbReference>
<evidence type="ECO:0000313" key="8">
    <source>
        <dbReference type="EMBL" id="MCL9814098.1"/>
    </source>
</evidence>
<comment type="function">
    <text evidence="5">Binds to the 23S rRNA.</text>
</comment>
<dbReference type="Proteomes" id="UP001202674">
    <property type="component" value="Unassembled WGS sequence"/>
</dbReference>
<accession>A0AAE3FSG7</accession>
<comment type="similarity">
    <text evidence="1 5">Belongs to the eukaryotic ribosomal protein eL24 family.</text>
</comment>
<feature type="compositionally biased region" description="Basic and acidic residues" evidence="6">
    <location>
        <begin position="44"/>
        <end position="54"/>
    </location>
</feature>
<feature type="region of interest" description="Disordered" evidence="6">
    <location>
        <begin position="44"/>
        <end position="112"/>
    </location>
</feature>
<evidence type="ECO:0000313" key="9">
    <source>
        <dbReference type="Proteomes" id="UP001202674"/>
    </source>
</evidence>
<feature type="domain" description="TRASH" evidence="7">
    <location>
        <begin position="7"/>
        <end position="45"/>
    </location>
</feature>
<dbReference type="Gene3D" id="2.30.170.20">
    <property type="entry name" value="Ribosomal protein L24e"/>
    <property type="match status" value="1"/>
</dbReference>
<dbReference type="InterPro" id="IPR023442">
    <property type="entry name" value="Ribosomal_eL24_CS"/>
</dbReference>
<dbReference type="GO" id="GO:0006412">
    <property type="term" value="P:translation"/>
    <property type="evidence" value="ECO:0007669"/>
    <property type="project" value="UniProtKB-UniRule"/>
</dbReference>
<organism evidence="8 9">
    <name type="scientific">Natranaeroarchaeum aerophilus</name>
    <dbReference type="NCBI Taxonomy" id="2917711"/>
    <lineage>
        <taxon>Archaea</taxon>
        <taxon>Methanobacteriati</taxon>
        <taxon>Methanobacteriota</taxon>
        <taxon>Stenosarchaea group</taxon>
        <taxon>Halobacteria</taxon>
        <taxon>Halobacteriales</taxon>
        <taxon>Natronoarchaeaceae</taxon>
        <taxon>Natranaeroarchaeum</taxon>
    </lineage>
</organism>
<dbReference type="GO" id="GO:0008270">
    <property type="term" value="F:zinc ion binding"/>
    <property type="evidence" value="ECO:0007669"/>
    <property type="project" value="UniProtKB-KW"/>
</dbReference>
<keyword evidence="2" id="KW-0863">Zinc-finger</keyword>
<dbReference type="HAMAP" id="MF_00773">
    <property type="entry name" value="Ribosomal_eL24"/>
    <property type="match status" value="1"/>
</dbReference>
<dbReference type="AlphaFoldDB" id="A0AAE3FSG7"/>
<evidence type="ECO:0000256" key="3">
    <source>
        <dbReference type="ARBA" id="ARBA00022980"/>
    </source>
</evidence>
<dbReference type="EMBL" id="JAKRVY010000005">
    <property type="protein sequence ID" value="MCL9814098.1"/>
    <property type="molecule type" value="Genomic_DNA"/>
</dbReference>
<dbReference type="InterPro" id="IPR038630">
    <property type="entry name" value="L24e/L24_sf"/>
</dbReference>
<dbReference type="GO" id="GO:0003735">
    <property type="term" value="F:structural constituent of ribosome"/>
    <property type="evidence" value="ECO:0007669"/>
    <property type="project" value="InterPro"/>
</dbReference>
<keyword evidence="9" id="KW-1185">Reference proteome</keyword>
<dbReference type="PROSITE" id="PS01073">
    <property type="entry name" value="RIBOSOMAL_L24E"/>
    <property type="match status" value="1"/>
</dbReference>
<dbReference type="InterPro" id="IPR000988">
    <property type="entry name" value="Ribosomal_eL24-rel_N"/>
</dbReference>
<dbReference type="CDD" id="cd00472">
    <property type="entry name" value="Ribosomal_L24e_L24"/>
    <property type="match status" value="1"/>
</dbReference>
<comment type="caution">
    <text evidence="5">Lacks conserved residue(s) required for the propagation of feature annotation.</text>
</comment>
<keyword evidence="5" id="KW-0694">RNA-binding</keyword>
<reference evidence="8 9" key="1">
    <citation type="journal article" date="2022" name="Syst. Appl. Microbiol.">
        <title>Natronocalculus amylovorans gen. nov., sp. nov., and Natranaeroarchaeum aerophilus sp. nov., dominant culturable amylolytic natronoarchaea from hypersaline soda lakes in southwestern Siberia.</title>
        <authorList>
            <person name="Sorokin D.Y."/>
            <person name="Elcheninov A.G."/>
            <person name="Khizhniak T.V."/>
            <person name="Koenen M."/>
            <person name="Bale N.J."/>
            <person name="Damste J.S.S."/>
            <person name="Kublanov I.V."/>
        </authorList>
    </citation>
    <scope>NUCLEOTIDE SEQUENCE [LARGE SCALE GENOMIC DNA]</scope>
    <source>
        <strain evidence="8 9">AArc-St1-1</strain>
    </source>
</reference>
<dbReference type="GO" id="GO:1990904">
    <property type="term" value="C:ribonucleoprotein complex"/>
    <property type="evidence" value="ECO:0007669"/>
    <property type="project" value="UniProtKB-KW"/>
</dbReference>
<dbReference type="Pfam" id="PF01246">
    <property type="entry name" value="Ribosomal_L24e"/>
    <property type="match status" value="1"/>
</dbReference>